<organism evidence="2">
    <name type="scientific">Anguilla anguilla</name>
    <name type="common">European freshwater eel</name>
    <name type="synonym">Muraena anguilla</name>
    <dbReference type="NCBI Taxonomy" id="7936"/>
    <lineage>
        <taxon>Eukaryota</taxon>
        <taxon>Metazoa</taxon>
        <taxon>Chordata</taxon>
        <taxon>Craniata</taxon>
        <taxon>Vertebrata</taxon>
        <taxon>Euteleostomi</taxon>
        <taxon>Actinopterygii</taxon>
        <taxon>Neopterygii</taxon>
        <taxon>Teleostei</taxon>
        <taxon>Anguilliformes</taxon>
        <taxon>Anguillidae</taxon>
        <taxon>Anguilla</taxon>
    </lineage>
</organism>
<feature type="transmembrane region" description="Helical" evidence="1">
    <location>
        <begin position="6"/>
        <end position="23"/>
    </location>
</feature>
<protein>
    <submittedName>
        <fullName evidence="2">Uncharacterized protein</fullName>
    </submittedName>
</protein>
<sequence>MSGSQLWFPLAAVITCPLLALLCKKCLTFAGLFRISL</sequence>
<evidence type="ECO:0000313" key="2">
    <source>
        <dbReference type="EMBL" id="JAI00148.1"/>
    </source>
</evidence>
<dbReference type="AlphaFoldDB" id="A0A0E9XBL1"/>
<dbReference type="EMBL" id="GBXM01008430">
    <property type="protein sequence ID" value="JAI00148.1"/>
    <property type="molecule type" value="Transcribed_RNA"/>
</dbReference>
<keyword evidence="1" id="KW-1133">Transmembrane helix</keyword>
<reference evidence="2" key="1">
    <citation type="submission" date="2014-11" db="EMBL/GenBank/DDBJ databases">
        <authorList>
            <person name="Amaro Gonzalez C."/>
        </authorList>
    </citation>
    <scope>NUCLEOTIDE SEQUENCE</scope>
</reference>
<proteinExistence type="predicted"/>
<keyword evidence="1" id="KW-0812">Transmembrane</keyword>
<name>A0A0E9XBL1_ANGAN</name>
<accession>A0A0E9XBL1</accession>
<reference evidence="2" key="2">
    <citation type="journal article" date="2015" name="Fish Shellfish Immunol.">
        <title>Early steps in the European eel (Anguilla anguilla)-Vibrio vulnificus interaction in the gills: Role of the RtxA13 toxin.</title>
        <authorList>
            <person name="Callol A."/>
            <person name="Pajuelo D."/>
            <person name="Ebbesson L."/>
            <person name="Teles M."/>
            <person name="MacKenzie S."/>
            <person name="Amaro C."/>
        </authorList>
    </citation>
    <scope>NUCLEOTIDE SEQUENCE</scope>
</reference>
<evidence type="ECO:0000256" key="1">
    <source>
        <dbReference type="SAM" id="Phobius"/>
    </source>
</evidence>
<keyword evidence="1" id="KW-0472">Membrane</keyword>